<dbReference type="Proteomes" id="UP000805649">
    <property type="component" value="Unassembled WGS sequence"/>
</dbReference>
<evidence type="ECO:0000313" key="1">
    <source>
        <dbReference type="EMBL" id="KAL0941981.1"/>
    </source>
</evidence>
<keyword evidence="2" id="KW-1185">Reference proteome</keyword>
<name>A0ACC3ZCZ6_COLTU</name>
<reference evidence="1 2" key="1">
    <citation type="journal article" date="2020" name="Phytopathology">
        <title>Genome Sequence Resources of Colletotrichum truncatum, C. plurivorum, C. musicola, and C. sojae: Four Species Pathogenic to Soybean (Glycine max).</title>
        <authorList>
            <person name="Rogerio F."/>
            <person name="Boufleur T.R."/>
            <person name="Ciampi-Guillardi M."/>
            <person name="Sukno S.A."/>
            <person name="Thon M.R."/>
            <person name="Massola Junior N.S."/>
            <person name="Baroncelli R."/>
        </authorList>
    </citation>
    <scope>NUCLEOTIDE SEQUENCE [LARGE SCALE GENOMIC DNA]</scope>
    <source>
        <strain evidence="1 2">CMES1059</strain>
    </source>
</reference>
<evidence type="ECO:0000313" key="2">
    <source>
        <dbReference type="Proteomes" id="UP000805649"/>
    </source>
</evidence>
<gene>
    <name evidence="1" type="ORF">CTRU02_204744</name>
</gene>
<organism evidence="1 2">
    <name type="scientific">Colletotrichum truncatum</name>
    <name type="common">Anthracnose fungus</name>
    <name type="synonym">Colletotrichum capsici</name>
    <dbReference type="NCBI Taxonomy" id="5467"/>
    <lineage>
        <taxon>Eukaryota</taxon>
        <taxon>Fungi</taxon>
        <taxon>Dikarya</taxon>
        <taxon>Ascomycota</taxon>
        <taxon>Pezizomycotina</taxon>
        <taxon>Sordariomycetes</taxon>
        <taxon>Hypocreomycetidae</taxon>
        <taxon>Glomerellales</taxon>
        <taxon>Glomerellaceae</taxon>
        <taxon>Colletotrichum</taxon>
        <taxon>Colletotrichum truncatum species complex</taxon>
    </lineage>
</organism>
<dbReference type="EMBL" id="VUJX02000002">
    <property type="protein sequence ID" value="KAL0941981.1"/>
    <property type="molecule type" value="Genomic_DNA"/>
</dbReference>
<protein>
    <submittedName>
        <fullName evidence="1">Uncharacterized protein</fullName>
    </submittedName>
</protein>
<proteinExistence type="predicted"/>
<sequence length="536" mass="59080">MRMPDLPRVTLDTTLADLYRRASPRTANKRIAHIFCGINSASHLSANVPRNAKYLYQDSPFNSITTDEASDGTDRAKEQQKELAVKYLSLIPQRDAFISGDTAVVLFNIDETEKQKAHDKKEAAKTISVLSEKQRPNLIFCSGPSKIPIKEAGIDLISYKLVLDGLEDYNLVIPPEKHWFLNSKAALAQSGLPTPKSRIVELEGLAGQATVCCTSCKGDTAEFVIPQACSGVRGKWFEEQSEKIFADLKAHPLPFVLKNQQTFGGAGTYIINNEEDREKLVRDFRGGILRKLLSSVTESNVHLRPAALILSDLVENPIGDYGLTFFVTEEGGDPIFLAASEQMIDADKAWIGSTINYANQDKLKKKFGPLVRKIAEWLRSHDYIGPAGADVLETAPTTNGHTANGRTPNGHITNGQNADGRATNGASSEEDFSNYHVFDLNIRTSGSLCLPLLRGHFTSRGLWNASSFSIRSKKGREEFVNLFRKEFESGQMCIVSWYEDPDTGVSLADVAVGAEDENGLKTAMKRVRDATDEVTF</sequence>
<comment type="caution">
    <text evidence="1">The sequence shown here is derived from an EMBL/GenBank/DDBJ whole genome shotgun (WGS) entry which is preliminary data.</text>
</comment>
<accession>A0ACC3ZCZ6</accession>